<keyword evidence="5" id="KW-0224">Dipeptidase</keyword>
<evidence type="ECO:0000256" key="5">
    <source>
        <dbReference type="ARBA" id="ARBA00022997"/>
    </source>
</evidence>
<evidence type="ECO:0000259" key="8">
    <source>
        <dbReference type="Pfam" id="PF00557"/>
    </source>
</evidence>
<dbReference type="GO" id="GO:0006508">
    <property type="term" value="P:proteolysis"/>
    <property type="evidence" value="ECO:0007669"/>
    <property type="project" value="UniProtKB-KW"/>
</dbReference>
<keyword evidence="4" id="KW-0378">Hydrolase</keyword>
<dbReference type="RefSeq" id="WP_243334034.1">
    <property type="nucleotide sequence ID" value="NZ_AP027081.1"/>
</dbReference>
<dbReference type="GO" id="GO:0004177">
    <property type="term" value="F:aminopeptidase activity"/>
    <property type="evidence" value="ECO:0007669"/>
    <property type="project" value="TreeGrafter"/>
</dbReference>
<keyword evidence="6" id="KW-0482">Metalloprotease</keyword>
<name>A0AA48KCB6_9BACT</name>
<gene>
    <name evidence="10" type="primary">pepQ</name>
    <name evidence="10" type="ORF">METESE_19420</name>
</gene>
<dbReference type="InterPro" id="IPR000994">
    <property type="entry name" value="Pept_M24"/>
</dbReference>
<dbReference type="HAMAP" id="MF_01279">
    <property type="entry name" value="X_Pro_dipeptid"/>
    <property type="match status" value="1"/>
</dbReference>
<dbReference type="GO" id="GO:0005829">
    <property type="term" value="C:cytosol"/>
    <property type="evidence" value="ECO:0007669"/>
    <property type="project" value="TreeGrafter"/>
</dbReference>
<keyword evidence="3" id="KW-0479">Metal-binding</keyword>
<dbReference type="EMBL" id="AP027081">
    <property type="protein sequence ID" value="BDU76984.1"/>
    <property type="molecule type" value="Genomic_DNA"/>
</dbReference>
<keyword evidence="2" id="KW-0645">Protease</keyword>
<feature type="domain" description="Xaa-Pro dipeptidase N-terminal" evidence="9">
    <location>
        <begin position="7"/>
        <end position="152"/>
    </location>
</feature>
<dbReference type="PANTHER" id="PTHR43226">
    <property type="entry name" value="XAA-PRO AMINOPEPTIDASE 3"/>
    <property type="match status" value="1"/>
</dbReference>
<dbReference type="SUPFAM" id="SSF55920">
    <property type="entry name" value="Creatinase/aminopeptidase"/>
    <property type="match status" value="1"/>
</dbReference>
<dbReference type="Gene3D" id="3.40.350.10">
    <property type="entry name" value="Creatinase/prolidase N-terminal domain"/>
    <property type="match status" value="1"/>
</dbReference>
<dbReference type="Gene3D" id="3.90.230.10">
    <property type="entry name" value="Creatinase/methionine aminopeptidase superfamily"/>
    <property type="match status" value="1"/>
</dbReference>
<dbReference type="InterPro" id="IPR001131">
    <property type="entry name" value="Peptidase_M24B_aminopep-P_CS"/>
</dbReference>
<evidence type="ECO:0000313" key="11">
    <source>
        <dbReference type="Proteomes" id="UP001228113"/>
    </source>
</evidence>
<evidence type="ECO:0000256" key="2">
    <source>
        <dbReference type="ARBA" id="ARBA00022670"/>
    </source>
</evidence>
<dbReference type="Pfam" id="PF21216">
    <property type="entry name" value="PepQ_N"/>
    <property type="match status" value="1"/>
</dbReference>
<keyword evidence="7" id="KW-0464">Manganese</keyword>
<accession>A0AA48KCB6</accession>
<evidence type="ECO:0000313" key="10">
    <source>
        <dbReference type="EMBL" id="BDU76984.1"/>
    </source>
</evidence>
<evidence type="ECO:0000256" key="6">
    <source>
        <dbReference type="ARBA" id="ARBA00023049"/>
    </source>
</evidence>
<dbReference type="InterPro" id="IPR036005">
    <property type="entry name" value="Creatinase/aminopeptidase-like"/>
</dbReference>
<dbReference type="GO" id="GO:0008237">
    <property type="term" value="F:metallopeptidase activity"/>
    <property type="evidence" value="ECO:0007669"/>
    <property type="project" value="UniProtKB-KW"/>
</dbReference>
<dbReference type="AlphaFoldDB" id="A0AA48KCB6"/>
<protein>
    <submittedName>
        <fullName evidence="10">Xaa-Pro dipeptidase</fullName>
    </submittedName>
</protein>
<reference evidence="10" key="1">
    <citation type="journal article" date="2023" name="Int. J. Syst. Evol. Microbiol.">
        <title>Mesoterricola silvestris gen. nov., sp. nov., Mesoterricola sediminis sp. nov., Geothrix oryzae sp. nov., Geothrix edaphica sp. nov., Geothrix rubra sp. nov., and Geothrix limicola sp. nov., six novel members of Acidobacteriota isolated from soils.</title>
        <authorList>
            <person name="Itoh H."/>
            <person name="Sugisawa Y."/>
            <person name="Mise K."/>
            <person name="Xu Z."/>
            <person name="Kuniyasu M."/>
            <person name="Ushijima N."/>
            <person name="Kawano K."/>
            <person name="Kobayashi E."/>
            <person name="Shiratori Y."/>
            <person name="Masuda Y."/>
            <person name="Senoo K."/>
        </authorList>
    </citation>
    <scope>NUCLEOTIDE SEQUENCE</scope>
    <source>
        <strain evidence="10">W786</strain>
    </source>
</reference>
<dbReference type="NCBIfam" id="NF010133">
    <property type="entry name" value="PRK13607.1"/>
    <property type="match status" value="1"/>
</dbReference>
<dbReference type="PROSITE" id="PS00491">
    <property type="entry name" value="PROLINE_PEPTIDASE"/>
    <property type="match status" value="1"/>
</dbReference>
<dbReference type="GO" id="GO:0046872">
    <property type="term" value="F:metal ion binding"/>
    <property type="evidence" value="ECO:0007669"/>
    <property type="project" value="UniProtKB-KW"/>
</dbReference>
<comment type="cofactor">
    <cofactor evidence="1">
        <name>Mn(2+)</name>
        <dbReference type="ChEBI" id="CHEBI:29035"/>
    </cofactor>
</comment>
<dbReference type="PANTHER" id="PTHR43226:SF8">
    <property type="entry name" value="XAA-PRO DIPEPTIDASE"/>
    <property type="match status" value="1"/>
</dbReference>
<evidence type="ECO:0000256" key="7">
    <source>
        <dbReference type="ARBA" id="ARBA00023211"/>
    </source>
</evidence>
<proteinExistence type="inferred from homology"/>
<dbReference type="InterPro" id="IPR052433">
    <property type="entry name" value="X-Pro_dipept-like"/>
</dbReference>
<dbReference type="Proteomes" id="UP001228113">
    <property type="component" value="Chromosome"/>
</dbReference>
<dbReference type="GO" id="GO:0016805">
    <property type="term" value="F:dipeptidase activity"/>
    <property type="evidence" value="ECO:0007669"/>
    <property type="project" value="UniProtKB-KW"/>
</dbReference>
<evidence type="ECO:0000256" key="1">
    <source>
        <dbReference type="ARBA" id="ARBA00001936"/>
    </source>
</evidence>
<dbReference type="KEGG" id="msea:METESE_19420"/>
<keyword evidence="11" id="KW-1185">Reference proteome</keyword>
<dbReference type="Pfam" id="PF00557">
    <property type="entry name" value="Peptidase_M24"/>
    <property type="match status" value="1"/>
</dbReference>
<dbReference type="InterPro" id="IPR029149">
    <property type="entry name" value="Creatin/AminoP/Spt16_N"/>
</dbReference>
<evidence type="ECO:0000259" key="9">
    <source>
        <dbReference type="Pfam" id="PF21216"/>
    </source>
</evidence>
<evidence type="ECO:0000256" key="4">
    <source>
        <dbReference type="ARBA" id="ARBA00022801"/>
    </source>
</evidence>
<evidence type="ECO:0000256" key="3">
    <source>
        <dbReference type="ARBA" id="ARBA00022723"/>
    </source>
</evidence>
<sequence>MENLNTLFRDHLRERMAWLEKALAANGHDALVVSAGQPFTYFSDDQDAPFNTVPHFRHYCPLTGPHHVLLLKPGAKPTLIRYAPEDFWYEQLPLGTPFWASEFEIIEAPSLDAVWEKVGSPSHAAYIGNETERAATAGLELNPAGLTAYLDWGRSVKTPYEIRCMEEATVLGARGHAAGRKAFHAGASELEIHYAFVQAVGCLDFELAFSSIVALDEKGATLHYENKRSYRSGKVLLLDCGARTLGYASDITRTTPAPGCDPRFKALVDGMERNQLELCGAVKAGLPFGDLHHLSHLKLAALLKENGLIDADPDEAVKLGLTRPFYPHGLGHHLGIQVHDVAGKLAGPDGTMAPPPAEHPYLRTTRTLDVGHVVTIEPGLYFIPMLLRPFRTNEHAGRFNWKLIDELAPNGGIRIEDNVLVTPAGPRNLTREHLPA</sequence>
<dbReference type="GO" id="GO:0016795">
    <property type="term" value="F:phosphoric triester hydrolase activity"/>
    <property type="evidence" value="ECO:0007669"/>
    <property type="project" value="InterPro"/>
</dbReference>
<organism evidence="10 11">
    <name type="scientific">Mesoterricola sediminis</name>
    <dbReference type="NCBI Taxonomy" id="2927980"/>
    <lineage>
        <taxon>Bacteria</taxon>
        <taxon>Pseudomonadati</taxon>
        <taxon>Acidobacteriota</taxon>
        <taxon>Holophagae</taxon>
        <taxon>Holophagales</taxon>
        <taxon>Holophagaceae</taxon>
        <taxon>Mesoterricola</taxon>
    </lineage>
</organism>
<dbReference type="InterPro" id="IPR048819">
    <property type="entry name" value="PepQ_N"/>
</dbReference>
<dbReference type="SUPFAM" id="SSF53092">
    <property type="entry name" value="Creatinase/prolidase N-terminal domain"/>
    <property type="match status" value="1"/>
</dbReference>
<dbReference type="InterPro" id="IPR022846">
    <property type="entry name" value="X_Pro_dipept"/>
</dbReference>
<feature type="domain" description="Peptidase M24" evidence="8">
    <location>
        <begin position="164"/>
        <end position="423"/>
    </location>
</feature>